<reference evidence="9 10" key="1">
    <citation type="submission" date="2019-04" db="EMBL/GenBank/DDBJ databases">
        <title>Kribbella sp. NEAU-THZ 27 nov., a novel actinomycete isolated from soil.</title>
        <authorList>
            <person name="Duan L."/>
        </authorList>
    </citation>
    <scope>NUCLEOTIDE SEQUENCE [LARGE SCALE GENOMIC DNA]</scope>
    <source>
        <strain evidence="10">NEAU-THZ27</strain>
    </source>
</reference>
<evidence type="ECO:0000313" key="9">
    <source>
        <dbReference type="EMBL" id="TKK76342.1"/>
    </source>
</evidence>
<dbReference type="EMBL" id="SZPZ01000004">
    <property type="protein sequence ID" value="TKK76342.1"/>
    <property type="molecule type" value="Genomic_DNA"/>
</dbReference>
<proteinExistence type="inferred from homology"/>
<feature type="region of interest" description="Disordered" evidence="7">
    <location>
        <begin position="1"/>
        <end position="21"/>
    </location>
</feature>
<dbReference type="GO" id="GO:0005975">
    <property type="term" value="P:carbohydrate metabolic process"/>
    <property type="evidence" value="ECO:0007669"/>
    <property type="project" value="InterPro"/>
</dbReference>
<evidence type="ECO:0000256" key="7">
    <source>
        <dbReference type="SAM" id="MobiDB-lite"/>
    </source>
</evidence>
<dbReference type="Pfam" id="PF00728">
    <property type="entry name" value="Glyco_hydro_20"/>
    <property type="match status" value="2"/>
</dbReference>
<dbReference type="InterPro" id="IPR029018">
    <property type="entry name" value="Hex-like_dom2"/>
</dbReference>
<dbReference type="InterPro" id="IPR015882">
    <property type="entry name" value="HEX_bac_N"/>
</dbReference>
<dbReference type="InterPro" id="IPR025705">
    <property type="entry name" value="Beta_hexosaminidase_sua/sub"/>
</dbReference>
<dbReference type="InterPro" id="IPR015883">
    <property type="entry name" value="Glyco_hydro_20_cat"/>
</dbReference>
<feature type="domain" description="F5/8 type C" evidence="8">
    <location>
        <begin position="147"/>
        <end position="294"/>
    </location>
</feature>
<dbReference type="GO" id="GO:0016020">
    <property type="term" value="C:membrane"/>
    <property type="evidence" value="ECO:0007669"/>
    <property type="project" value="TreeGrafter"/>
</dbReference>
<accession>A0A4U3LLG2</accession>
<dbReference type="SUPFAM" id="SSF55545">
    <property type="entry name" value="beta-N-acetylhexosaminidase-like domain"/>
    <property type="match status" value="1"/>
</dbReference>
<keyword evidence="5" id="KW-0326">Glycosidase</keyword>
<feature type="active site" description="Proton donor" evidence="6">
    <location>
        <position position="601"/>
    </location>
</feature>
<dbReference type="Pfam" id="PF02838">
    <property type="entry name" value="Glyco_hydro_20b"/>
    <property type="match status" value="1"/>
</dbReference>
<comment type="similarity">
    <text evidence="2">Belongs to the glycosyl hydrolase 20 family.</text>
</comment>
<keyword evidence="4" id="KW-0378">Hydrolase</keyword>
<evidence type="ECO:0000256" key="3">
    <source>
        <dbReference type="ARBA" id="ARBA00012663"/>
    </source>
</evidence>
<evidence type="ECO:0000256" key="2">
    <source>
        <dbReference type="ARBA" id="ARBA00006285"/>
    </source>
</evidence>
<comment type="catalytic activity">
    <reaction evidence="1">
        <text>Hydrolysis of terminal non-reducing N-acetyl-D-hexosamine residues in N-acetyl-beta-D-hexosaminides.</text>
        <dbReference type="EC" id="3.2.1.52"/>
    </reaction>
</comment>
<dbReference type="Proteomes" id="UP000305836">
    <property type="component" value="Unassembled WGS sequence"/>
</dbReference>
<dbReference type="Gene3D" id="2.60.120.260">
    <property type="entry name" value="Galactose-binding domain-like"/>
    <property type="match status" value="1"/>
</dbReference>
<gene>
    <name evidence="9" type="ORF">FDA38_28510</name>
</gene>
<dbReference type="InterPro" id="IPR000421">
    <property type="entry name" value="FA58C"/>
</dbReference>
<dbReference type="PANTHER" id="PTHR22600:SF57">
    <property type="entry name" value="BETA-N-ACETYLHEXOSAMINIDASE"/>
    <property type="match status" value="1"/>
</dbReference>
<dbReference type="PROSITE" id="PS50022">
    <property type="entry name" value="FA58C_3"/>
    <property type="match status" value="1"/>
</dbReference>
<dbReference type="Gene3D" id="3.30.379.10">
    <property type="entry name" value="Chitobiase/beta-hexosaminidase domain 2-like"/>
    <property type="match status" value="1"/>
</dbReference>
<dbReference type="SUPFAM" id="SSF51445">
    <property type="entry name" value="(Trans)glycosidases"/>
    <property type="match status" value="1"/>
</dbReference>
<evidence type="ECO:0000313" key="10">
    <source>
        <dbReference type="Proteomes" id="UP000305836"/>
    </source>
</evidence>
<dbReference type="InterPro" id="IPR017853">
    <property type="entry name" value="GH"/>
</dbReference>
<evidence type="ECO:0000256" key="4">
    <source>
        <dbReference type="ARBA" id="ARBA00022801"/>
    </source>
</evidence>
<comment type="caution">
    <text evidence="9">The sequence shown here is derived from an EMBL/GenBank/DDBJ whole genome shotgun (WGS) entry which is preliminary data.</text>
</comment>
<feature type="compositionally biased region" description="Polar residues" evidence="7">
    <location>
        <begin position="1023"/>
        <end position="1044"/>
    </location>
</feature>
<evidence type="ECO:0000256" key="5">
    <source>
        <dbReference type="ARBA" id="ARBA00023295"/>
    </source>
</evidence>
<feature type="region of interest" description="Disordered" evidence="7">
    <location>
        <begin position="1023"/>
        <end position="1051"/>
    </location>
</feature>
<dbReference type="EC" id="3.2.1.52" evidence="3"/>
<evidence type="ECO:0000259" key="8">
    <source>
        <dbReference type="PROSITE" id="PS50022"/>
    </source>
</evidence>
<dbReference type="GO" id="GO:0004563">
    <property type="term" value="F:beta-N-acetylhexosaminidase activity"/>
    <property type="evidence" value="ECO:0007669"/>
    <property type="project" value="UniProtKB-EC"/>
</dbReference>
<dbReference type="PRINTS" id="PR00738">
    <property type="entry name" value="GLHYDRLASE20"/>
</dbReference>
<dbReference type="PANTHER" id="PTHR22600">
    <property type="entry name" value="BETA-HEXOSAMINIDASE"/>
    <property type="match status" value="1"/>
</dbReference>
<sequence length="1051" mass="111269">MPDVGQQRRLPRTGIPPNHQHLALPRPHTLDQPVQHQTLVLPTPQPVPRIISRHELGRYSRPPAAANADKFEKFPPLVSCAHGGWGGKSPYGRPPRPRDAAAPVRSDVRFSFRAVPALAIGGLVAAILVPQVSAGTPATTAGSSVSAESVNLSLLPGAVASAKSQRTSAPALTYAPANATDVFVHNGWTSNYASVGNGYDPTQDWFQVKLATPSPVYEVFTRWTSPAKPSEYELQVSTDADCQTWTTVAHVVNPADKDSQVIDHQDPVTCVRMQALATTSTVGYTINEFELWSGPKPPPTVGQIIPVPVKQTPGSGQPWQLTNKSRIVVSSSALTATAEVLAGYLRPATGFVLPVVTGSASAADIGLSTGPVAGLPADKTAEGYSLTVSSGGAKIVAPQAHGLFNGFASLRQLLPAAINAQTEGTGPWTVQPITVLDYPRYEHRGLQLDPARNFMTVAEIRSMIDQLAALKGDKLHLHLSDSQSWRLEIKGYPALDGTGCNGAACIAGFYTQEDFKGLVKYAADRFIEIVPELEGPAHATAAVRSLGGVAVMGCQGQTQTDRFCTNPNDPASEHALAFWRDAIAQLAAISPGPIIHIGGDEAIGMPHEDYKWWIGQMEKIVNDNGKQMMGWNPALEGYAPGSTSINHYWSDYTGGGPPLIKPEWFNQHRPVITTPEWNAYLDFGYDGSPGRTPRTELDKAYGWDPEWVYEKYRSVWAQPAYGGPKAEDIIGIEAPIWGEQMRGLATNEYMVFPRLAGILEKAWSPKVLTQDYDSYVQRLSVAGPRWAFANVNYGSIAQVNWTPDSMGTITRFGVDRTITNAPLGRLAAGSIPPGEVTASIDWGDGSAAETAAVAGRDYLASQRQGRSLMTVSGSHTYPADGTYHGTVTYTRQAQTWVVPFVATGVPSCTTMLSGTHSGPLTVSSGVACFDGATVSGPVSVASGAGLYATGSEFRGPVSASGAGNVLICGTTVSGPVSVSGRTRVWLGNPAGECGLSTIKGPVSLQNNTGSTVVSGNRISGPLSCSGNNPAPTNAGQPNNVSGPKSGQCAKL</sequence>
<dbReference type="Gene3D" id="3.20.20.80">
    <property type="entry name" value="Glycosidases"/>
    <property type="match status" value="1"/>
</dbReference>
<evidence type="ECO:0000256" key="6">
    <source>
        <dbReference type="PIRSR" id="PIRSR625705-1"/>
    </source>
</evidence>
<keyword evidence="10" id="KW-1185">Reference proteome</keyword>
<organism evidence="9 10">
    <name type="scientific">Kribbella jiaozuonensis</name>
    <dbReference type="NCBI Taxonomy" id="2575441"/>
    <lineage>
        <taxon>Bacteria</taxon>
        <taxon>Bacillati</taxon>
        <taxon>Actinomycetota</taxon>
        <taxon>Actinomycetes</taxon>
        <taxon>Propionibacteriales</taxon>
        <taxon>Kribbellaceae</taxon>
        <taxon>Kribbella</taxon>
    </lineage>
</organism>
<evidence type="ECO:0000256" key="1">
    <source>
        <dbReference type="ARBA" id="ARBA00001231"/>
    </source>
</evidence>
<protein>
    <recommendedName>
        <fullName evidence="3">beta-N-acetylhexosaminidase</fullName>
        <ecNumber evidence="3">3.2.1.52</ecNumber>
    </recommendedName>
</protein>
<dbReference type="OrthoDB" id="9763537at2"/>
<dbReference type="SUPFAM" id="SSF49785">
    <property type="entry name" value="Galactose-binding domain-like"/>
    <property type="match status" value="1"/>
</dbReference>
<dbReference type="AlphaFoldDB" id="A0A4U3LLG2"/>
<dbReference type="GO" id="GO:0030203">
    <property type="term" value="P:glycosaminoglycan metabolic process"/>
    <property type="evidence" value="ECO:0007669"/>
    <property type="project" value="TreeGrafter"/>
</dbReference>
<name>A0A4U3LLG2_9ACTN</name>
<dbReference type="InterPro" id="IPR008979">
    <property type="entry name" value="Galactose-bd-like_sf"/>
</dbReference>